<feature type="region of interest" description="Disordered" evidence="1">
    <location>
        <begin position="1"/>
        <end position="56"/>
    </location>
</feature>
<evidence type="ECO:0000256" key="1">
    <source>
        <dbReference type="SAM" id="MobiDB-lite"/>
    </source>
</evidence>
<gene>
    <name evidence="2" type="ORF">GCM10010246_14580</name>
</gene>
<dbReference type="Proteomes" id="UP001500253">
    <property type="component" value="Unassembled WGS sequence"/>
</dbReference>
<keyword evidence="3" id="KW-1185">Reference proteome</keyword>
<organism evidence="2 3">
    <name type="scientific">Streptomyces cuspidosporus</name>
    <dbReference type="NCBI Taxonomy" id="66882"/>
    <lineage>
        <taxon>Bacteria</taxon>
        <taxon>Bacillati</taxon>
        <taxon>Actinomycetota</taxon>
        <taxon>Actinomycetes</taxon>
        <taxon>Kitasatosporales</taxon>
        <taxon>Streptomycetaceae</taxon>
        <taxon>Streptomyces</taxon>
    </lineage>
</organism>
<dbReference type="EMBL" id="BAAASD010000004">
    <property type="protein sequence ID" value="GAA2332266.1"/>
    <property type="molecule type" value="Genomic_DNA"/>
</dbReference>
<protein>
    <submittedName>
        <fullName evidence="2">Uncharacterized protein</fullName>
    </submittedName>
</protein>
<proteinExistence type="predicted"/>
<evidence type="ECO:0000313" key="3">
    <source>
        <dbReference type="Proteomes" id="UP001500253"/>
    </source>
</evidence>
<sequence>MRLPYVTAPQCEHTGSDVRGAAPSRHRSPPMPPPARPDRRITAAPPRLRGTATGDPVGVARFEQVAP</sequence>
<name>A0ABN3FKF5_9ACTN</name>
<evidence type="ECO:0000313" key="2">
    <source>
        <dbReference type="EMBL" id="GAA2332266.1"/>
    </source>
</evidence>
<accession>A0ABN3FKF5</accession>
<comment type="caution">
    <text evidence="2">The sequence shown here is derived from an EMBL/GenBank/DDBJ whole genome shotgun (WGS) entry which is preliminary data.</text>
</comment>
<reference evidence="2 3" key="1">
    <citation type="journal article" date="2019" name="Int. J. Syst. Evol. Microbiol.">
        <title>The Global Catalogue of Microorganisms (GCM) 10K type strain sequencing project: providing services to taxonomists for standard genome sequencing and annotation.</title>
        <authorList>
            <consortium name="The Broad Institute Genomics Platform"/>
            <consortium name="The Broad Institute Genome Sequencing Center for Infectious Disease"/>
            <person name="Wu L."/>
            <person name="Ma J."/>
        </authorList>
    </citation>
    <scope>NUCLEOTIDE SEQUENCE [LARGE SCALE GENOMIC DNA]</scope>
    <source>
        <strain evidence="2 3">JCM 4316</strain>
    </source>
</reference>